<gene>
    <name evidence="7" type="ORF">GCM10010315_59500</name>
</gene>
<dbReference type="SUPFAM" id="SSF56371">
    <property type="entry name" value="Ribosome inactivating proteins (RIP)"/>
    <property type="match status" value="1"/>
</dbReference>
<dbReference type="InterPro" id="IPR017989">
    <property type="entry name" value="Ribosome_inactivat_1/2"/>
</dbReference>
<dbReference type="PANTHER" id="PTHR33453:SF34">
    <property type="entry name" value="RIBOSOME-INACTIVATING PROTEIN"/>
    <property type="match status" value="1"/>
</dbReference>
<keyword evidence="4" id="KW-0611">Plant defense</keyword>
<evidence type="ECO:0000256" key="6">
    <source>
        <dbReference type="SAM" id="SignalP"/>
    </source>
</evidence>
<dbReference type="InterPro" id="IPR017988">
    <property type="entry name" value="Ribosome_inactivat_prot_CS"/>
</dbReference>
<evidence type="ECO:0000256" key="2">
    <source>
        <dbReference type="ARBA" id="ARBA00022656"/>
    </source>
</evidence>
<keyword evidence="2" id="KW-0800">Toxin</keyword>
<dbReference type="InterPro" id="IPR036041">
    <property type="entry name" value="Ribosome-inact_prot_sf"/>
</dbReference>
<dbReference type="PANTHER" id="PTHR33453">
    <property type="match status" value="1"/>
</dbReference>
<evidence type="ECO:0000313" key="8">
    <source>
        <dbReference type="Proteomes" id="UP001500886"/>
    </source>
</evidence>
<name>A0ABP6GP24_9ACTN</name>
<dbReference type="InterPro" id="IPR016138">
    <property type="entry name" value="Ribosome_inactivat_prot_sub1"/>
</dbReference>
<evidence type="ECO:0000256" key="1">
    <source>
        <dbReference type="ARBA" id="ARBA00000237"/>
    </source>
</evidence>
<dbReference type="InterPro" id="IPR001574">
    <property type="entry name" value="Ribosome_inactivat_prot"/>
</dbReference>
<dbReference type="Proteomes" id="UP001500886">
    <property type="component" value="Unassembled WGS sequence"/>
</dbReference>
<dbReference type="PRINTS" id="PR00396">
    <property type="entry name" value="SHIGARICIN"/>
</dbReference>
<evidence type="ECO:0000256" key="4">
    <source>
        <dbReference type="ARBA" id="ARBA00022821"/>
    </source>
</evidence>
<dbReference type="RefSeq" id="WP_344439947.1">
    <property type="nucleotide sequence ID" value="NZ_BAAASL010000034.1"/>
</dbReference>
<feature type="signal peptide" evidence="6">
    <location>
        <begin position="1"/>
        <end position="18"/>
    </location>
</feature>
<dbReference type="PROSITE" id="PS00275">
    <property type="entry name" value="SHIGA_RICIN"/>
    <property type="match status" value="1"/>
</dbReference>
<dbReference type="EMBL" id="BAAASL010000034">
    <property type="protein sequence ID" value="GAA2726079.1"/>
    <property type="molecule type" value="Genomic_DNA"/>
</dbReference>
<keyword evidence="8" id="KW-1185">Reference proteome</keyword>
<sequence length="308" mass="33901">MRTSRLARSLLMTGLGLAVTVTGTVASTGTAEARTDWRHLSHVYMNLSDDGAGERQRIDYSNFLASLRAAAAGPNGMETQLEDFGLIRVTLGAPDDRHVRREASFWINPANLYVWGFSNENGITYQFNDINGALRTRMAETTTPAPGVNTDVRTLNFGSNYNSLSGTANRGRENMPISWNDIRASIVQLATADNPSSGSQRENTARSLSLMIQMLSEAARFNDVEGTFRAAMGTWGVQHLPQQQQELENAWAALSENWQRSSARLQTTPVRIPSIGNVNGTDQVRRYVRLSLGRPGLTRGGDWGHDEL</sequence>
<evidence type="ECO:0000313" key="7">
    <source>
        <dbReference type="EMBL" id="GAA2726079.1"/>
    </source>
</evidence>
<keyword evidence="3" id="KW-0378">Hydrolase</keyword>
<evidence type="ECO:0000256" key="3">
    <source>
        <dbReference type="ARBA" id="ARBA00022801"/>
    </source>
</evidence>
<protein>
    <submittedName>
        <fullName evidence="7">Uncharacterized protein</fullName>
    </submittedName>
</protein>
<comment type="catalytic activity">
    <reaction evidence="1">
        <text>Endohydrolysis of the N-glycosidic bond at one specific adenosine on the 28S rRNA.</text>
        <dbReference type="EC" id="3.2.2.22"/>
    </reaction>
</comment>
<proteinExistence type="predicted"/>
<keyword evidence="5" id="KW-0652">Protein synthesis inhibitor</keyword>
<dbReference type="Pfam" id="PF00161">
    <property type="entry name" value="RIP"/>
    <property type="match status" value="1"/>
</dbReference>
<reference evidence="8" key="1">
    <citation type="journal article" date="2019" name="Int. J. Syst. Evol. Microbiol.">
        <title>The Global Catalogue of Microorganisms (GCM) 10K type strain sequencing project: providing services to taxonomists for standard genome sequencing and annotation.</title>
        <authorList>
            <consortium name="The Broad Institute Genomics Platform"/>
            <consortium name="The Broad Institute Genome Sequencing Center for Infectious Disease"/>
            <person name="Wu L."/>
            <person name="Ma J."/>
        </authorList>
    </citation>
    <scope>NUCLEOTIDE SEQUENCE [LARGE SCALE GENOMIC DNA]</scope>
    <source>
        <strain evidence="8">JCM 4542</strain>
    </source>
</reference>
<accession>A0ABP6GP24</accession>
<evidence type="ECO:0000256" key="5">
    <source>
        <dbReference type="ARBA" id="ARBA00023193"/>
    </source>
</evidence>
<organism evidence="7 8">
    <name type="scientific">Streptomyces luteosporeus</name>
    <dbReference type="NCBI Taxonomy" id="173856"/>
    <lineage>
        <taxon>Bacteria</taxon>
        <taxon>Bacillati</taxon>
        <taxon>Actinomycetota</taxon>
        <taxon>Actinomycetes</taxon>
        <taxon>Kitasatosporales</taxon>
        <taxon>Streptomycetaceae</taxon>
        <taxon>Streptomyces</taxon>
    </lineage>
</organism>
<comment type="caution">
    <text evidence="7">The sequence shown here is derived from an EMBL/GenBank/DDBJ whole genome shotgun (WGS) entry which is preliminary data.</text>
</comment>
<feature type="chain" id="PRO_5047245168" evidence="6">
    <location>
        <begin position="19"/>
        <end position="308"/>
    </location>
</feature>
<keyword evidence="6" id="KW-0732">Signal</keyword>
<dbReference type="Gene3D" id="3.40.420.10">
    <property type="entry name" value="Ricin (A subunit), domain 1"/>
    <property type="match status" value="1"/>
</dbReference>